<dbReference type="InParanoid" id="E9GQ58"/>
<protein>
    <submittedName>
        <fullName evidence="3">Uncharacterized protein</fullName>
    </submittedName>
</protein>
<evidence type="ECO:0000313" key="4">
    <source>
        <dbReference type="Proteomes" id="UP000000305"/>
    </source>
</evidence>
<reference evidence="3 4" key="1">
    <citation type="journal article" date="2011" name="Science">
        <title>The ecoresponsive genome of Daphnia pulex.</title>
        <authorList>
            <person name="Colbourne J.K."/>
            <person name="Pfrender M.E."/>
            <person name="Gilbert D."/>
            <person name="Thomas W.K."/>
            <person name="Tucker A."/>
            <person name="Oakley T.H."/>
            <person name="Tokishita S."/>
            <person name="Aerts A."/>
            <person name="Arnold G.J."/>
            <person name="Basu M.K."/>
            <person name="Bauer D.J."/>
            <person name="Caceres C.E."/>
            <person name="Carmel L."/>
            <person name="Casola C."/>
            <person name="Choi J.H."/>
            <person name="Detter J.C."/>
            <person name="Dong Q."/>
            <person name="Dusheyko S."/>
            <person name="Eads B.D."/>
            <person name="Frohlich T."/>
            <person name="Geiler-Samerotte K.A."/>
            <person name="Gerlach D."/>
            <person name="Hatcher P."/>
            <person name="Jogdeo S."/>
            <person name="Krijgsveld J."/>
            <person name="Kriventseva E.V."/>
            <person name="Kultz D."/>
            <person name="Laforsch C."/>
            <person name="Lindquist E."/>
            <person name="Lopez J."/>
            <person name="Manak J.R."/>
            <person name="Muller J."/>
            <person name="Pangilinan J."/>
            <person name="Patwardhan R.P."/>
            <person name="Pitluck S."/>
            <person name="Pritham E.J."/>
            <person name="Rechtsteiner A."/>
            <person name="Rho M."/>
            <person name="Rogozin I.B."/>
            <person name="Sakarya O."/>
            <person name="Salamov A."/>
            <person name="Schaack S."/>
            <person name="Shapiro H."/>
            <person name="Shiga Y."/>
            <person name="Skalitzky C."/>
            <person name="Smith Z."/>
            <person name="Souvorov A."/>
            <person name="Sung W."/>
            <person name="Tang Z."/>
            <person name="Tsuchiya D."/>
            <person name="Tu H."/>
            <person name="Vos H."/>
            <person name="Wang M."/>
            <person name="Wolf Y.I."/>
            <person name="Yamagata H."/>
            <person name="Yamada T."/>
            <person name="Ye Y."/>
            <person name="Shaw J.R."/>
            <person name="Andrews J."/>
            <person name="Crease T.J."/>
            <person name="Tang H."/>
            <person name="Lucas S.M."/>
            <person name="Robertson H.M."/>
            <person name="Bork P."/>
            <person name="Koonin E.V."/>
            <person name="Zdobnov E.M."/>
            <person name="Grigoriev I.V."/>
            <person name="Lynch M."/>
            <person name="Boore J.L."/>
        </authorList>
    </citation>
    <scope>NUCLEOTIDE SEQUENCE [LARGE SCALE GENOMIC DNA]</scope>
</reference>
<keyword evidence="4" id="KW-1185">Reference proteome</keyword>
<feature type="coiled-coil region" evidence="1">
    <location>
        <begin position="39"/>
        <end position="66"/>
    </location>
</feature>
<dbReference type="HOGENOM" id="CLU_2173528_0_0_1"/>
<feature type="chain" id="PRO_5003241386" evidence="2">
    <location>
        <begin position="28"/>
        <end position="110"/>
    </location>
</feature>
<proteinExistence type="predicted"/>
<name>E9GQ58_DAPPU</name>
<dbReference type="KEGG" id="dpx:DAPPUDRAFT_105524"/>
<dbReference type="EMBL" id="GL732558">
    <property type="protein sequence ID" value="EFX78224.1"/>
    <property type="molecule type" value="Genomic_DNA"/>
</dbReference>
<accession>E9GQ58</accession>
<feature type="signal peptide" evidence="2">
    <location>
        <begin position="1"/>
        <end position="27"/>
    </location>
</feature>
<organism evidence="3 4">
    <name type="scientific">Daphnia pulex</name>
    <name type="common">Water flea</name>
    <dbReference type="NCBI Taxonomy" id="6669"/>
    <lineage>
        <taxon>Eukaryota</taxon>
        <taxon>Metazoa</taxon>
        <taxon>Ecdysozoa</taxon>
        <taxon>Arthropoda</taxon>
        <taxon>Crustacea</taxon>
        <taxon>Branchiopoda</taxon>
        <taxon>Diplostraca</taxon>
        <taxon>Cladocera</taxon>
        <taxon>Anomopoda</taxon>
        <taxon>Daphniidae</taxon>
        <taxon>Daphnia</taxon>
    </lineage>
</organism>
<gene>
    <name evidence="3" type="ORF">DAPPUDRAFT_105524</name>
</gene>
<keyword evidence="1" id="KW-0175">Coiled coil</keyword>
<keyword evidence="2" id="KW-0732">Signal</keyword>
<sequence>MAQNLLSCSLLYLSVTLIVMNIGFIDAFQSGSQNKQSTDDATKAKLDWLEEELNRLKNKEDNILWKAASWAQYGFSAAWFICKFEVLDGLPIVSGTKAFVCPYLAKKSSD</sequence>
<dbReference type="AlphaFoldDB" id="E9GQ58"/>
<evidence type="ECO:0000313" key="3">
    <source>
        <dbReference type="EMBL" id="EFX78224.1"/>
    </source>
</evidence>
<evidence type="ECO:0000256" key="2">
    <source>
        <dbReference type="SAM" id="SignalP"/>
    </source>
</evidence>
<evidence type="ECO:0000256" key="1">
    <source>
        <dbReference type="SAM" id="Coils"/>
    </source>
</evidence>
<dbReference type="Proteomes" id="UP000000305">
    <property type="component" value="Unassembled WGS sequence"/>
</dbReference>